<feature type="compositionally biased region" description="Basic and acidic residues" evidence="1">
    <location>
        <begin position="1"/>
        <end position="10"/>
    </location>
</feature>
<accession>A0A4D6LEH6</accession>
<feature type="region of interest" description="Disordered" evidence="1">
    <location>
        <begin position="209"/>
        <end position="237"/>
    </location>
</feature>
<sequence length="237" mass="26576">MHLTCSHREPVTPTRDASSSSRPTIAPDHRRSLCREHLAMVKAEVASRRYEATTGSNKSAAITSSMEDEEQHLLVTPRKKSRGWQKTIRSVETHENIKDCSARVGPVLHRASLTPLQFHVHRSDLILLMVSVFSAHQVVLGVVVRTMARTDILAQASLSRLGENSRNWPKLLLELSLRRRAFVLSEEESRSNERVSPKRELVVSCCSSLGCSSGKRPHLWTKSSLAQARRSRPSENS</sequence>
<feature type="region of interest" description="Disordered" evidence="1">
    <location>
        <begin position="1"/>
        <end position="31"/>
    </location>
</feature>
<proteinExistence type="predicted"/>
<dbReference type="AlphaFoldDB" id="A0A4D6LEH6"/>
<organism evidence="2 3">
    <name type="scientific">Vigna unguiculata</name>
    <name type="common">Cowpea</name>
    <dbReference type="NCBI Taxonomy" id="3917"/>
    <lineage>
        <taxon>Eukaryota</taxon>
        <taxon>Viridiplantae</taxon>
        <taxon>Streptophyta</taxon>
        <taxon>Embryophyta</taxon>
        <taxon>Tracheophyta</taxon>
        <taxon>Spermatophyta</taxon>
        <taxon>Magnoliopsida</taxon>
        <taxon>eudicotyledons</taxon>
        <taxon>Gunneridae</taxon>
        <taxon>Pentapetalae</taxon>
        <taxon>rosids</taxon>
        <taxon>fabids</taxon>
        <taxon>Fabales</taxon>
        <taxon>Fabaceae</taxon>
        <taxon>Papilionoideae</taxon>
        <taxon>50 kb inversion clade</taxon>
        <taxon>NPAAA clade</taxon>
        <taxon>indigoferoid/millettioid clade</taxon>
        <taxon>Phaseoleae</taxon>
        <taxon>Vigna</taxon>
    </lineage>
</organism>
<gene>
    <name evidence="2" type="ORF">DEO72_LG3g1508</name>
</gene>
<keyword evidence="3" id="KW-1185">Reference proteome</keyword>
<evidence type="ECO:0000256" key="1">
    <source>
        <dbReference type="SAM" id="MobiDB-lite"/>
    </source>
</evidence>
<reference evidence="2 3" key="1">
    <citation type="submission" date="2019-04" db="EMBL/GenBank/DDBJ databases">
        <title>An improved genome assembly and genetic linkage map for asparagus bean, Vigna unguiculata ssp. sesquipedialis.</title>
        <authorList>
            <person name="Xia Q."/>
            <person name="Zhang R."/>
            <person name="Dong Y."/>
        </authorList>
    </citation>
    <scope>NUCLEOTIDE SEQUENCE [LARGE SCALE GENOMIC DNA]</scope>
    <source>
        <tissue evidence="2">Leaf</tissue>
    </source>
</reference>
<evidence type="ECO:0000313" key="3">
    <source>
        <dbReference type="Proteomes" id="UP000501690"/>
    </source>
</evidence>
<evidence type="ECO:0000313" key="2">
    <source>
        <dbReference type="EMBL" id="QCD86977.1"/>
    </source>
</evidence>
<dbReference type="EMBL" id="CP039347">
    <property type="protein sequence ID" value="QCD86977.1"/>
    <property type="molecule type" value="Genomic_DNA"/>
</dbReference>
<name>A0A4D6LEH6_VIGUN</name>
<protein>
    <submittedName>
        <fullName evidence="2">Uncharacterized protein</fullName>
    </submittedName>
</protein>
<dbReference type="Proteomes" id="UP000501690">
    <property type="component" value="Linkage Group LG3"/>
</dbReference>